<dbReference type="NCBIfam" id="TIGR00150">
    <property type="entry name" value="T6A_YjeE"/>
    <property type="match status" value="1"/>
</dbReference>
<gene>
    <name evidence="11" type="ORF">FD145_1221</name>
</gene>
<dbReference type="Pfam" id="PF02367">
    <property type="entry name" value="TsaE"/>
    <property type="match status" value="1"/>
</dbReference>
<evidence type="ECO:0000313" key="12">
    <source>
        <dbReference type="Proteomes" id="UP000488506"/>
    </source>
</evidence>
<dbReference type="InterPro" id="IPR027417">
    <property type="entry name" value="P-loop_NTPase"/>
</dbReference>
<evidence type="ECO:0000256" key="8">
    <source>
        <dbReference type="ARBA" id="ARBA00022840"/>
    </source>
</evidence>
<keyword evidence="5" id="KW-0819">tRNA processing</keyword>
<dbReference type="PANTHER" id="PTHR33540">
    <property type="entry name" value="TRNA THREONYLCARBAMOYLADENOSINE BIOSYNTHESIS PROTEIN TSAE"/>
    <property type="match status" value="1"/>
</dbReference>
<evidence type="ECO:0000313" key="11">
    <source>
        <dbReference type="EMBL" id="KAF0133605.1"/>
    </source>
</evidence>
<evidence type="ECO:0000256" key="2">
    <source>
        <dbReference type="ARBA" id="ARBA00007599"/>
    </source>
</evidence>
<keyword evidence="4" id="KW-0963">Cytoplasm</keyword>
<keyword evidence="9" id="KW-0460">Magnesium</keyword>
<proteinExistence type="inferred from homology"/>
<dbReference type="EMBL" id="WPAF01000022">
    <property type="protein sequence ID" value="KAF0133605.1"/>
    <property type="molecule type" value="Genomic_DNA"/>
</dbReference>
<dbReference type="InterPro" id="IPR003442">
    <property type="entry name" value="T6A_TsaE"/>
</dbReference>
<sequence length="144" mass="16401">MKSIVLKSPQETLNLGEKIGFILKPNDILLLTGELGAGKTTFVQGIAKGLNVKDFVTSPSYSLINEYEGTYHLFHIDLYRLETLSQIEELGITEYFLKDGVTIIEWAEKMENLLPKNGIRIKIEYAGENKRKIWLPLEFQALIK</sequence>
<evidence type="ECO:0000256" key="6">
    <source>
        <dbReference type="ARBA" id="ARBA00022723"/>
    </source>
</evidence>
<evidence type="ECO:0000256" key="1">
    <source>
        <dbReference type="ARBA" id="ARBA00004496"/>
    </source>
</evidence>
<evidence type="ECO:0000256" key="5">
    <source>
        <dbReference type="ARBA" id="ARBA00022694"/>
    </source>
</evidence>
<dbReference type="AlphaFoldDB" id="A0A833L0B7"/>
<evidence type="ECO:0000256" key="9">
    <source>
        <dbReference type="ARBA" id="ARBA00022842"/>
    </source>
</evidence>
<comment type="subcellular location">
    <subcellularLocation>
        <location evidence="1">Cytoplasm</location>
    </subcellularLocation>
</comment>
<dbReference type="GO" id="GO:0005737">
    <property type="term" value="C:cytoplasm"/>
    <property type="evidence" value="ECO:0007669"/>
    <property type="project" value="UniProtKB-SubCell"/>
</dbReference>
<evidence type="ECO:0000256" key="4">
    <source>
        <dbReference type="ARBA" id="ARBA00022490"/>
    </source>
</evidence>
<protein>
    <recommendedName>
        <fullName evidence="3">tRNA threonylcarbamoyladenosine biosynthesis protein TsaE</fullName>
    </recommendedName>
    <alternativeName>
        <fullName evidence="10">t(6)A37 threonylcarbamoyladenosine biosynthesis protein TsaE</fullName>
    </alternativeName>
</protein>
<keyword evidence="7" id="KW-0547">Nucleotide-binding</keyword>
<evidence type="ECO:0000256" key="3">
    <source>
        <dbReference type="ARBA" id="ARBA00019010"/>
    </source>
</evidence>
<accession>A0A833L0B7</accession>
<dbReference type="Gene3D" id="3.40.50.300">
    <property type="entry name" value="P-loop containing nucleotide triphosphate hydrolases"/>
    <property type="match status" value="1"/>
</dbReference>
<organism evidence="11 12">
    <name type="scientific">Candidatus Saganbacteria bacterium</name>
    <dbReference type="NCBI Taxonomy" id="2575572"/>
    <lineage>
        <taxon>Bacteria</taxon>
        <taxon>Bacillati</taxon>
        <taxon>Saganbacteria</taxon>
    </lineage>
</organism>
<name>A0A833L0B7_UNCSA</name>
<comment type="similarity">
    <text evidence="2">Belongs to the TsaE family.</text>
</comment>
<keyword evidence="6" id="KW-0479">Metal-binding</keyword>
<reference evidence="11 12" key="1">
    <citation type="submission" date="2019-12" db="EMBL/GenBank/DDBJ databases">
        <authorList>
            <person name="Wolfe R."/>
            <person name="Danczak R."/>
            <person name="Wilkins M."/>
        </authorList>
    </citation>
    <scope>NUCLEOTIDE SEQUENCE [LARGE SCALE GENOMIC DNA]</scope>
    <source>
        <strain evidence="11">X2_MaxBin.013</strain>
    </source>
</reference>
<keyword evidence="8" id="KW-0067">ATP-binding</keyword>
<dbReference type="GO" id="GO:0002949">
    <property type="term" value="P:tRNA threonylcarbamoyladenosine modification"/>
    <property type="evidence" value="ECO:0007669"/>
    <property type="project" value="InterPro"/>
</dbReference>
<dbReference type="Proteomes" id="UP000488506">
    <property type="component" value="Unassembled WGS sequence"/>
</dbReference>
<dbReference type="SUPFAM" id="SSF52540">
    <property type="entry name" value="P-loop containing nucleoside triphosphate hydrolases"/>
    <property type="match status" value="1"/>
</dbReference>
<comment type="caution">
    <text evidence="11">The sequence shown here is derived from an EMBL/GenBank/DDBJ whole genome shotgun (WGS) entry which is preliminary data.</text>
</comment>
<evidence type="ECO:0000256" key="10">
    <source>
        <dbReference type="ARBA" id="ARBA00032441"/>
    </source>
</evidence>
<evidence type="ECO:0000256" key="7">
    <source>
        <dbReference type="ARBA" id="ARBA00022741"/>
    </source>
</evidence>
<dbReference type="GO" id="GO:0046872">
    <property type="term" value="F:metal ion binding"/>
    <property type="evidence" value="ECO:0007669"/>
    <property type="project" value="UniProtKB-KW"/>
</dbReference>
<dbReference type="GO" id="GO:0005524">
    <property type="term" value="F:ATP binding"/>
    <property type="evidence" value="ECO:0007669"/>
    <property type="project" value="UniProtKB-KW"/>
</dbReference>
<dbReference type="PANTHER" id="PTHR33540:SF2">
    <property type="entry name" value="TRNA THREONYLCARBAMOYLADENOSINE BIOSYNTHESIS PROTEIN TSAE"/>
    <property type="match status" value="1"/>
</dbReference>